<protein>
    <submittedName>
        <fullName evidence="7">Methyl-accepting chemotaxis protein</fullName>
    </submittedName>
</protein>
<dbReference type="Gene3D" id="3.30.450.20">
    <property type="entry name" value="PAS domain"/>
    <property type="match status" value="1"/>
</dbReference>
<dbReference type="InterPro" id="IPR004089">
    <property type="entry name" value="MCPsignal_dom"/>
</dbReference>
<evidence type="ECO:0000313" key="8">
    <source>
        <dbReference type="Proteomes" id="UP000005753"/>
    </source>
</evidence>
<feature type="transmembrane region" description="Helical" evidence="4">
    <location>
        <begin position="319"/>
        <end position="345"/>
    </location>
</feature>
<keyword evidence="3" id="KW-0807">Transducer</keyword>
<keyword evidence="4" id="KW-1133">Transmembrane helix</keyword>
<dbReference type="Pfam" id="PF00015">
    <property type="entry name" value="MCPsignal"/>
    <property type="match status" value="1"/>
</dbReference>
<dbReference type="CDD" id="cd11386">
    <property type="entry name" value="MCP_signal"/>
    <property type="match status" value="1"/>
</dbReference>
<evidence type="ECO:0000259" key="6">
    <source>
        <dbReference type="PROSITE" id="PS50885"/>
    </source>
</evidence>
<evidence type="ECO:0000313" key="7">
    <source>
        <dbReference type="EMBL" id="EIM57426.1"/>
    </source>
</evidence>
<dbReference type="Gene3D" id="1.10.287.950">
    <property type="entry name" value="Methyl-accepting chemotaxis protein"/>
    <property type="match status" value="1"/>
</dbReference>
<evidence type="ECO:0000256" key="3">
    <source>
        <dbReference type="PROSITE-ProRule" id="PRU00284"/>
    </source>
</evidence>
<dbReference type="GO" id="GO:0007165">
    <property type="term" value="P:signal transduction"/>
    <property type="evidence" value="ECO:0007669"/>
    <property type="project" value="UniProtKB-KW"/>
</dbReference>
<comment type="similarity">
    <text evidence="2">Belongs to the methyl-accepting chemotaxis (MCP) protein family.</text>
</comment>
<dbReference type="Pfam" id="PF22673">
    <property type="entry name" value="MCP-like_PDC_1"/>
    <property type="match status" value="1"/>
</dbReference>
<reference evidence="7 8" key="2">
    <citation type="submission" date="2012-02" db="EMBL/GenBank/DDBJ databases">
        <title>Improved High-Quality Draft sequence of Eubacterium cellulosolvens 6.</title>
        <authorList>
            <consortium name="US DOE Joint Genome Institute"/>
            <person name="Lucas S."/>
            <person name="Han J."/>
            <person name="Lapidus A."/>
            <person name="Cheng J.-F."/>
            <person name="Goodwin L."/>
            <person name="Pitluck S."/>
            <person name="Peters L."/>
            <person name="Mikhailova N."/>
            <person name="Gu W."/>
            <person name="Detter J.C."/>
            <person name="Han C."/>
            <person name="Tapia R."/>
            <person name="Land M."/>
            <person name="Hauser L."/>
            <person name="Kyrpides N."/>
            <person name="Ivanova N."/>
            <person name="Pagani I."/>
            <person name="Johnson E."/>
            <person name="Mukhopadhyay B."/>
            <person name="Anderson I."/>
            <person name="Woyke T."/>
        </authorList>
    </citation>
    <scope>NUCLEOTIDE SEQUENCE [LARGE SCALE GENOMIC DNA]</scope>
    <source>
        <strain evidence="7 8">6</strain>
    </source>
</reference>
<dbReference type="AlphaFoldDB" id="I5AUF3"/>
<evidence type="ECO:0000256" key="2">
    <source>
        <dbReference type="ARBA" id="ARBA00029447"/>
    </source>
</evidence>
<name>I5AUF3_EUBC6</name>
<reference evidence="7 8" key="1">
    <citation type="submission" date="2010-08" db="EMBL/GenBank/DDBJ databases">
        <authorList>
            <consortium name="US DOE Joint Genome Institute (JGI-PGF)"/>
            <person name="Lucas S."/>
            <person name="Copeland A."/>
            <person name="Lapidus A."/>
            <person name="Cheng J.-F."/>
            <person name="Bruce D."/>
            <person name="Goodwin L."/>
            <person name="Pitluck S."/>
            <person name="Land M.L."/>
            <person name="Hauser L."/>
            <person name="Chang Y.-J."/>
            <person name="Anderson I.J."/>
            <person name="Johnson E."/>
            <person name="Mulhopadhyay B."/>
            <person name="Kyrpides N."/>
            <person name="Woyke T.J."/>
        </authorList>
    </citation>
    <scope>NUCLEOTIDE SEQUENCE [LARGE SCALE GENOMIC DNA]</scope>
    <source>
        <strain evidence="7 8">6</strain>
    </source>
</reference>
<keyword evidence="8" id="KW-1185">Reference proteome</keyword>
<keyword evidence="1" id="KW-0145">Chemotaxis</keyword>
<feature type="domain" description="Methyl-accepting transducer" evidence="5">
    <location>
        <begin position="452"/>
        <end position="681"/>
    </location>
</feature>
<dbReference type="PROSITE" id="PS50111">
    <property type="entry name" value="CHEMOTAXIS_TRANSDUC_2"/>
    <property type="match status" value="1"/>
</dbReference>
<dbReference type="PROSITE" id="PS50885">
    <property type="entry name" value="HAMP"/>
    <property type="match status" value="1"/>
</dbReference>
<dbReference type="EMBL" id="CM001487">
    <property type="protein sequence ID" value="EIM57426.1"/>
    <property type="molecule type" value="Genomic_DNA"/>
</dbReference>
<gene>
    <name evidence="7" type="ORF">EubceDRAFT1_1643</name>
</gene>
<organism evidence="7 8">
    <name type="scientific">Eubacterium cellulosolvens (strain ATCC 43171 / JCM 9499 / 6)</name>
    <name type="common">Cillobacterium cellulosolvens</name>
    <dbReference type="NCBI Taxonomy" id="633697"/>
    <lineage>
        <taxon>Bacteria</taxon>
        <taxon>Bacillati</taxon>
        <taxon>Bacillota</taxon>
        <taxon>Clostridia</taxon>
        <taxon>Eubacteriales</taxon>
        <taxon>Eubacteriaceae</taxon>
        <taxon>Eubacterium</taxon>
    </lineage>
</organism>
<dbReference type="Gene3D" id="6.10.340.10">
    <property type="match status" value="1"/>
</dbReference>
<dbReference type="HOGENOM" id="CLU_000445_107_12_9"/>
<keyword evidence="4" id="KW-0812">Transmembrane</keyword>
<feature type="domain" description="HAMP" evidence="6">
    <location>
        <begin position="346"/>
        <end position="400"/>
    </location>
</feature>
<dbReference type="Proteomes" id="UP000005753">
    <property type="component" value="Chromosome"/>
</dbReference>
<dbReference type="OrthoDB" id="1761868at2"/>
<sequence length="697" mass="75058">MQLVLSTAYPTLGLRRNKRKHSLVIAIPSTISITVAIILAIICISFTVLSSNMVKDLITNQLESVSRENGLVVEKYMEGMNVFSQSIAHNTLNYRTLGKEKAEPLIISLLTDAVASGKAFSAYVALEPDKFYKNTPNGLSYYVYSGSDGIKTDIANNYDEYKDGDYYAPTKELLTSHITKPYLYETSEGNSICLITLSTPILTTDGEFLGVATCSMNITTLAELPYSKGDFEKAYTAFLEPDLTYVMLTEKPELASTKAQGSEDMFAYLKKQGSLVFEGMDKVIESKAYVIITPVSLEGTDLEWANTFVVDSSEAMSKLWTIIFSIAVIGVIGIIILLVMVIFIIRRALSPITPLTKMAEEVGNFNLDGCETDYDFPENEFGRLASVFKKMSENLRTIIHDEDYLLASMADGDFTADSRVPDSYIGDMAGSLQSVNKIKSTLGASLREISTSSDRVALNSRQIADGSTALAQGATEQASSIEELSSMIQAVDSEIKANALSATQASEIAEKTKASIIESNSDMERLKDAMDEIASASAQIQTVITLIDSIAFQTNILALNAAIEAARAGNAGKGFAVVADEVRNLAQKSAEAAASTGTLINTSVQAVEKGKDIATETAEALLEVASFADQTNEMISTITEASNKQSAAIGQINLGISQISTVVQTNSSTSEESAAASTELSQEAGKLRDLVSPFKLD</sequence>
<dbReference type="Pfam" id="PF00672">
    <property type="entry name" value="HAMP"/>
    <property type="match status" value="1"/>
</dbReference>
<evidence type="ECO:0000259" key="5">
    <source>
        <dbReference type="PROSITE" id="PS50111"/>
    </source>
</evidence>
<evidence type="ECO:0000256" key="1">
    <source>
        <dbReference type="ARBA" id="ARBA00022500"/>
    </source>
</evidence>
<dbReference type="InterPro" id="IPR051310">
    <property type="entry name" value="MCP_chemotaxis"/>
</dbReference>
<feature type="transmembrane region" description="Helical" evidence="4">
    <location>
        <begin position="23"/>
        <end position="49"/>
    </location>
</feature>
<dbReference type="GO" id="GO:0006935">
    <property type="term" value="P:chemotaxis"/>
    <property type="evidence" value="ECO:0007669"/>
    <property type="project" value="UniProtKB-KW"/>
</dbReference>
<dbReference type="SUPFAM" id="SSF58104">
    <property type="entry name" value="Methyl-accepting chemotaxis protein (MCP) signaling domain"/>
    <property type="match status" value="1"/>
</dbReference>
<dbReference type="PANTHER" id="PTHR43531:SF11">
    <property type="entry name" value="METHYL-ACCEPTING CHEMOTAXIS PROTEIN 3"/>
    <property type="match status" value="1"/>
</dbReference>
<evidence type="ECO:0000256" key="4">
    <source>
        <dbReference type="SAM" id="Phobius"/>
    </source>
</evidence>
<accession>I5AUF3</accession>
<dbReference type="GO" id="GO:0016020">
    <property type="term" value="C:membrane"/>
    <property type="evidence" value="ECO:0007669"/>
    <property type="project" value="InterPro"/>
</dbReference>
<dbReference type="eggNOG" id="COG0840">
    <property type="taxonomic scope" value="Bacteria"/>
</dbReference>
<dbReference type="CDD" id="cd12913">
    <property type="entry name" value="PDC1_MCP_like"/>
    <property type="match status" value="1"/>
</dbReference>
<dbReference type="SMART" id="SM00283">
    <property type="entry name" value="MA"/>
    <property type="match status" value="1"/>
</dbReference>
<dbReference type="InterPro" id="IPR003660">
    <property type="entry name" value="HAMP_dom"/>
</dbReference>
<dbReference type="STRING" id="633697.EubceDRAFT1_1643"/>
<proteinExistence type="inferred from homology"/>
<keyword evidence="4" id="KW-0472">Membrane</keyword>
<dbReference type="PANTHER" id="PTHR43531">
    <property type="entry name" value="PROTEIN ICFG"/>
    <property type="match status" value="1"/>
</dbReference>